<sequence>MTQPSSHLDKVRLSNLAEEIWKSAERLRGKFKAHEYQVVILPIITIRRLECVLIKWREQKAEEIRSKRETSSDVELDKLVKALELNPKQSPGFSNSTTWTLRKIHEEDHTLLSKMGTHHINFSRSLPRKHELPPAPRRFPHTPH</sequence>
<evidence type="ECO:0000256" key="2">
    <source>
        <dbReference type="ARBA" id="ARBA00022747"/>
    </source>
</evidence>
<evidence type="ECO:0000313" key="6">
    <source>
        <dbReference type="Proteomes" id="UP001432180"/>
    </source>
</evidence>
<gene>
    <name evidence="5" type="ORF">Thiowin_03527</name>
</gene>
<evidence type="ECO:0000313" key="5">
    <source>
        <dbReference type="EMBL" id="WPL18454.1"/>
    </source>
</evidence>
<dbReference type="Proteomes" id="UP001432180">
    <property type="component" value="Chromosome"/>
</dbReference>
<evidence type="ECO:0000256" key="1">
    <source>
        <dbReference type="ARBA" id="ARBA00006594"/>
    </source>
</evidence>
<evidence type="ECO:0000256" key="3">
    <source>
        <dbReference type="SAM" id="MobiDB-lite"/>
    </source>
</evidence>
<protein>
    <recommendedName>
        <fullName evidence="4">N6 adenine-specific DNA methyltransferase N-terminal domain-containing protein</fullName>
    </recommendedName>
</protein>
<keyword evidence="2" id="KW-0680">Restriction system</keyword>
<dbReference type="InterPro" id="IPR022749">
    <property type="entry name" value="D12N6_MeTrfase_N"/>
</dbReference>
<comment type="similarity">
    <text evidence="1">Belongs to the N(4)/N(6)-methyltransferase family.</text>
</comment>
<organism evidence="5 6">
    <name type="scientific">Thiorhodovibrio winogradskyi</name>
    <dbReference type="NCBI Taxonomy" id="77007"/>
    <lineage>
        <taxon>Bacteria</taxon>
        <taxon>Pseudomonadati</taxon>
        <taxon>Pseudomonadota</taxon>
        <taxon>Gammaproteobacteria</taxon>
        <taxon>Chromatiales</taxon>
        <taxon>Chromatiaceae</taxon>
        <taxon>Thiorhodovibrio</taxon>
    </lineage>
</organism>
<proteinExistence type="inferred from homology"/>
<evidence type="ECO:0000259" key="4">
    <source>
        <dbReference type="Pfam" id="PF12161"/>
    </source>
</evidence>
<feature type="region of interest" description="Disordered" evidence="3">
    <location>
        <begin position="123"/>
        <end position="144"/>
    </location>
</feature>
<feature type="domain" description="N6 adenine-specific DNA methyltransferase N-terminal" evidence="4">
    <location>
        <begin position="16"/>
        <end position="115"/>
    </location>
</feature>
<keyword evidence="6" id="KW-1185">Reference proteome</keyword>
<dbReference type="RefSeq" id="WP_328984220.1">
    <property type="nucleotide sequence ID" value="NZ_CP121472.1"/>
</dbReference>
<dbReference type="EMBL" id="CP121472">
    <property type="protein sequence ID" value="WPL18454.1"/>
    <property type="molecule type" value="Genomic_DNA"/>
</dbReference>
<dbReference type="InterPro" id="IPR038333">
    <property type="entry name" value="T1MK-like_N_sf"/>
</dbReference>
<dbReference type="Gene3D" id="1.20.1260.30">
    <property type="match status" value="1"/>
</dbReference>
<name>A0ABZ0SD18_9GAMM</name>
<dbReference type="Pfam" id="PF12161">
    <property type="entry name" value="HsdM_N"/>
    <property type="match status" value="1"/>
</dbReference>
<accession>A0ABZ0SD18</accession>
<reference evidence="5 6" key="1">
    <citation type="journal article" date="2023" name="Microorganisms">
        <title>Thiorhodovibrio frisius and Trv. litoralis spp. nov., Two Novel Members from a Clade of Fastidious Purple Sulfur Bacteria That Exhibit Unique Red-Shifted Light-Harvesting Capabilities.</title>
        <authorList>
            <person name="Methner A."/>
            <person name="Kuzyk S.B."/>
            <person name="Petersen J."/>
            <person name="Bauer S."/>
            <person name="Brinkmann H."/>
            <person name="Sichau K."/>
            <person name="Wanner G."/>
            <person name="Wolf J."/>
            <person name="Neumann-Schaal M."/>
            <person name="Henke P."/>
            <person name="Tank M."/>
            <person name="Sproer C."/>
            <person name="Bunk B."/>
            <person name="Overmann J."/>
        </authorList>
    </citation>
    <scope>NUCLEOTIDE SEQUENCE [LARGE SCALE GENOMIC DNA]</scope>
    <source>
        <strain evidence="5 6">DSM 6702</strain>
    </source>
</reference>